<protein>
    <submittedName>
        <fullName evidence="3">Phage major capsid protein, HK97 family</fullName>
    </submittedName>
</protein>
<feature type="domain" description="Phage capsid-like C-terminal" evidence="2">
    <location>
        <begin position="182"/>
        <end position="464"/>
    </location>
</feature>
<dbReference type="RefSeq" id="WP_091079006.1">
    <property type="nucleotide sequence ID" value="NZ_FOHX01000003.1"/>
</dbReference>
<dbReference type="AlphaFoldDB" id="A0A1I0EDA5"/>
<dbReference type="EMBL" id="FOHX01000003">
    <property type="protein sequence ID" value="SET43283.1"/>
    <property type="molecule type" value="Genomic_DNA"/>
</dbReference>
<sequence length="469" mass="50827">MNLTARLTEVENELRSIHEGAGGDALTAEAEARWDELVTERDSLNASIRKDEERRALANELAAKPANVQTGDGVRSAPNVIVKRSPFEAIENRSGMSGQEYRKALVDANLRAAEGLIDGAANEKRFEYLVKRHAGDTDWAKNILARSRPEYTSAWSKLMRGRPEMLTSEERAALAVSTNTQGGYLVPTHLDPTLILTNDGSSNVMRSIARVVTLTNGANVWHGVSTAGVTASWDGELTEVSDDSPSLVGPSIPVHSAKSLVQASIEAFEDIDNLSSDVLMMFADARDRLEGAAHMTGSGSNQPRGIFTALDANTNVELVSTTAATIGEVDLSALYKAVPVRYRRNSSWVMNPLYNLAIKRLGTAVSSAFSGDLRLAPTDAILGRPVVESDDAPSTQTTTVRDNEIVFGDFSNYVIVDKPGSTSVEFIPHMFNPTTNLPDGRRAWYMHFRTGADSVNDGAFRLLQDKTSA</sequence>
<dbReference type="STRING" id="568860.SAMN05421811_1037"/>
<name>A0A1I0EDA5_9ACTN</name>
<comment type="subcellular location">
    <subcellularLocation>
        <location evidence="1">Virion</location>
    </subcellularLocation>
</comment>
<dbReference type="Proteomes" id="UP000199361">
    <property type="component" value="Unassembled WGS sequence"/>
</dbReference>
<keyword evidence="4" id="KW-1185">Reference proteome</keyword>
<proteinExistence type="predicted"/>
<dbReference type="OrthoDB" id="3690431at2"/>
<reference evidence="3 4" key="1">
    <citation type="submission" date="2016-10" db="EMBL/GenBank/DDBJ databases">
        <authorList>
            <person name="de Groot N.N."/>
        </authorList>
    </citation>
    <scope>NUCLEOTIDE SEQUENCE [LARGE SCALE GENOMIC DNA]</scope>
    <source>
        <strain evidence="3 4">CGMCC 4.5598</strain>
    </source>
</reference>
<dbReference type="Pfam" id="PF05065">
    <property type="entry name" value="Phage_capsid"/>
    <property type="match status" value="1"/>
</dbReference>
<dbReference type="InterPro" id="IPR024455">
    <property type="entry name" value="Phage_capsid"/>
</dbReference>
<evidence type="ECO:0000313" key="3">
    <source>
        <dbReference type="EMBL" id="SET43283.1"/>
    </source>
</evidence>
<evidence type="ECO:0000256" key="1">
    <source>
        <dbReference type="ARBA" id="ARBA00004328"/>
    </source>
</evidence>
<dbReference type="NCBIfam" id="TIGR01554">
    <property type="entry name" value="major_cap_HK97"/>
    <property type="match status" value="1"/>
</dbReference>
<evidence type="ECO:0000259" key="2">
    <source>
        <dbReference type="Pfam" id="PF05065"/>
    </source>
</evidence>
<dbReference type="SUPFAM" id="SSF56563">
    <property type="entry name" value="Major capsid protein gp5"/>
    <property type="match status" value="1"/>
</dbReference>
<accession>A0A1I0EDA5</accession>
<evidence type="ECO:0000313" key="4">
    <source>
        <dbReference type="Proteomes" id="UP000199361"/>
    </source>
</evidence>
<gene>
    <name evidence="3" type="ORF">SAMN05421811_1037</name>
</gene>
<dbReference type="InterPro" id="IPR054612">
    <property type="entry name" value="Phage_capsid-like_C"/>
</dbReference>
<organism evidence="3 4">
    <name type="scientific">Nonomuraea wenchangensis</name>
    <dbReference type="NCBI Taxonomy" id="568860"/>
    <lineage>
        <taxon>Bacteria</taxon>
        <taxon>Bacillati</taxon>
        <taxon>Actinomycetota</taxon>
        <taxon>Actinomycetes</taxon>
        <taxon>Streptosporangiales</taxon>
        <taxon>Streptosporangiaceae</taxon>
        <taxon>Nonomuraea</taxon>
    </lineage>
</organism>